<dbReference type="InterPro" id="IPR036265">
    <property type="entry name" value="HIT-like_sf"/>
</dbReference>
<dbReference type="PANTHER" id="PTHR23089">
    <property type="entry name" value="HISTIDINE TRIAD HIT PROTEIN"/>
    <property type="match status" value="1"/>
</dbReference>
<feature type="short sequence motif" description="Histidine triad motif" evidence="1">
    <location>
        <begin position="98"/>
        <end position="102"/>
    </location>
</feature>
<dbReference type="PRINTS" id="PR00332">
    <property type="entry name" value="HISTRIAD"/>
</dbReference>
<dbReference type="InterPro" id="IPR001310">
    <property type="entry name" value="Histidine_triad_HIT"/>
</dbReference>
<evidence type="ECO:0000313" key="3">
    <source>
        <dbReference type="EMBL" id="BDV43549.1"/>
    </source>
</evidence>
<protein>
    <submittedName>
        <fullName evidence="3">Histidine triad nucleotide-binding protein</fullName>
    </submittedName>
</protein>
<dbReference type="RefSeq" id="WP_281999676.1">
    <property type="nucleotide sequence ID" value="NZ_AP027151.1"/>
</dbReference>
<dbReference type="CDD" id="cd01276">
    <property type="entry name" value="PKCI_related"/>
    <property type="match status" value="1"/>
</dbReference>
<evidence type="ECO:0000256" key="1">
    <source>
        <dbReference type="PROSITE-ProRule" id="PRU00464"/>
    </source>
</evidence>
<dbReference type="EMBL" id="AP027151">
    <property type="protein sequence ID" value="BDV43549.1"/>
    <property type="molecule type" value="Genomic_DNA"/>
</dbReference>
<proteinExistence type="predicted"/>
<dbReference type="InterPro" id="IPR019808">
    <property type="entry name" value="Histidine_triad_CS"/>
</dbReference>
<name>A0ABN6VT53_9BACT</name>
<dbReference type="Gene3D" id="3.30.428.10">
    <property type="entry name" value="HIT-like"/>
    <property type="match status" value="1"/>
</dbReference>
<dbReference type="SUPFAM" id="SSF54197">
    <property type="entry name" value="HIT-like"/>
    <property type="match status" value="1"/>
</dbReference>
<dbReference type="PROSITE" id="PS51084">
    <property type="entry name" value="HIT_2"/>
    <property type="match status" value="1"/>
</dbReference>
<accession>A0ABN6VT53</accession>
<dbReference type="Pfam" id="PF01230">
    <property type="entry name" value="HIT"/>
    <property type="match status" value="1"/>
</dbReference>
<dbReference type="Proteomes" id="UP001317705">
    <property type="component" value="Chromosome"/>
</dbReference>
<evidence type="ECO:0000313" key="4">
    <source>
        <dbReference type="Proteomes" id="UP001317705"/>
    </source>
</evidence>
<reference evidence="3 4" key="1">
    <citation type="submission" date="2022-12" db="EMBL/GenBank/DDBJ databases">
        <title>Polyphasic characterization of Geotalea uranireducens NIT-SL11 newly isolated from a complex of sewage sludge and microbially reduced graphene oxide.</title>
        <authorList>
            <person name="Xie L."/>
            <person name="Yoshida N."/>
            <person name="Meng L."/>
        </authorList>
    </citation>
    <scope>NUCLEOTIDE SEQUENCE [LARGE SCALE GENOMIC DNA]</scope>
    <source>
        <strain evidence="3 4">NIT-SL11</strain>
    </source>
</reference>
<dbReference type="InterPro" id="IPR011146">
    <property type="entry name" value="HIT-like"/>
</dbReference>
<keyword evidence="4" id="KW-1185">Reference proteome</keyword>
<evidence type="ECO:0000259" key="2">
    <source>
        <dbReference type="PROSITE" id="PS51084"/>
    </source>
</evidence>
<sequence>MDSCIFCKIVDGTIPAKKVYENEDLVAIEDINPVAPVHLLLIPRKHIVNALDLESGDDALVGRVFRAAAAIARQRGVAESGFRLVQNTNADAGQSVFHIHFHLLAGRHLGWPPG</sequence>
<dbReference type="PROSITE" id="PS00892">
    <property type="entry name" value="HIT_1"/>
    <property type="match status" value="1"/>
</dbReference>
<organism evidence="3 4">
    <name type="scientific">Geotalea uraniireducens</name>
    <dbReference type="NCBI Taxonomy" id="351604"/>
    <lineage>
        <taxon>Bacteria</taxon>
        <taxon>Pseudomonadati</taxon>
        <taxon>Thermodesulfobacteriota</taxon>
        <taxon>Desulfuromonadia</taxon>
        <taxon>Geobacterales</taxon>
        <taxon>Geobacteraceae</taxon>
        <taxon>Geotalea</taxon>
    </lineage>
</organism>
<feature type="domain" description="HIT" evidence="2">
    <location>
        <begin position="5"/>
        <end position="114"/>
    </location>
</feature>
<gene>
    <name evidence="3" type="primary">hinT</name>
    <name evidence="3" type="ORF">GURASL_24720</name>
</gene>